<reference evidence="1 2" key="1">
    <citation type="submission" date="2018-05" db="EMBL/GenBank/DDBJ databases">
        <title>Mucilaginibacter hurinus sp. nov., isolated from briquette warehouse soil.</title>
        <authorList>
            <person name="Choi L."/>
        </authorList>
    </citation>
    <scope>NUCLEOTIDE SEQUENCE [LARGE SCALE GENOMIC DNA]</scope>
    <source>
        <strain evidence="1 2">ZR32</strain>
    </source>
</reference>
<comment type="caution">
    <text evidence="1">The sequence shown here is derived from an EMBL/GenBank/DDBJ whole genome shotgun (WGS) entry which is preliminary data.</text>
</comment>
<dbReference type="OrthoDB" id="799328at2"/>
<sequence length="117" mass="12939">MNITTLYKTLTLALALLVSTGPMGCKKDDNKSKKADGVVLDFGNIKADGCGWVIRIDQIDYSPQNLDEAFKQDNLNVTLTYDQLATRFQCGLAANIGLPQIKVNDIRQVNKDPHRAE</sequence>
<dbReference type="Proteomes" id="UP000253209">
    <property type="component" value="Unassembled WGS sequence"/>
</dbReference>
<evidence type="ECO:0000313" key="1">
    <source>
        <dbReference type="EMBL" id="RCH55167.1"/>
    </source>
</evidence>
<organism evidence="1 2">
    <name type="scientific">Mucilaginibacter hurinus</name>
    <dbReference type="NCBI Taxonomy" id="2201324"/>
    <lineage>
        <taxon>Bacteria</taxon>
        <taxon>Pseudomonadati</taxon>
        <taxon>Bacteroidota</taxon>
        <taxon>Sphingobacteriia</taxon>
        <taxon>Sphingobacteriales</taxon>
        <taxon>Sphingobacteriaceae</taxon>
        <taxon>Mucilaginibacter</taxon>
    </lineage>
</organism>
<name>A0A367GNV8_9SPHI</name>
<proteinExistence type="predicted"/>
<evidence type="ECO:0000313" key="2">
    <source>
        <dbReference type="Proteomes" id="UP000253209"/>
    </source>
</evidence>
<dbReference type="EMBL" id="QGDC01000004">
    <property type="protein sequence ID" value="RCH55167.1"/>
    <property type="molecule type" value="Genomic_DNA"/>
</dbReference>
<accession>A0A367GNV8</accession>
<keyword evidence="2" id="KW-1185">Reference proteome</keyword>
<gene>
    <name evidence="1" type="ORF">DJ568_08235</name>
</gene>
<dbReference type="RefSeq" id="WP_114004790.1">
    <property type="nucleotide sequence ID" value="NZ_QGDC01000004.1"/>
</dbReference>
<protein>
    <submittedName>
        <fullName evidence="1">Uncharacterized protein</fullName>
    </submittedName>
</protein>
<dbReference type="AlphaFoldDB" id="A0A367GNV8"/>